<protein>
    <recommendedName>
        <fullName evidence="3">DUF624 domain-containing protein</fullName>
    </recommendedName>
</protein>
<proteinExistence type="predicted"/>
<comment type="caution">
    <text evidence="2">The sequence shown here is derived from an EMBL/GenBank/DDBJ whole genome shotgun (WGS) entry which is preliminary data.</text>
</comment>
<feature type="transmembrane region" description="Helical" evidence="1">
    <location>
        <begin position="179"/>
        <end position="204"/>
    </location>
</feature>
<keyword evidence="1" id="KW-0472">Membrane</keyword>
<evidence type="ECO:0008006" key="3">
    <source>
        <dbReference type="Google" id="ProtNLM"/>
    </source>
</evidence>
<dbReference type="EMBL" id="VXPY01000013">
    <property type="protein sequence ID" value="MYD89123.1"/>
    <property type="molecule type" value="Genomic_DNA"/>
</dbReference>
<feature type="transmembrane region" description="Helical" evidence="1">
    <location>
        <begin position="94"/>
        <end position="116"/>
    </location>
</feature>
<evidence type="ECO:0000313" key="2">
    <source>
        <dbReference type="EMBL" id="MYD89123.1"/>
    </source>
</evidence>
<organism evidence="2">
    <name type="scientific">Caldilineaceae bacterium SB0662_bin_9</name>
    <dbReference type="NCBI Taxonomy" id="2605258"/>
    <lineage>
        <taxon>Bacteria</taxon>
        <taxon>Bacillati</taxon>
        <taxon>Chloroflexota</taxon>
        <taxon>Caldilineae</taxon>
        <taxon>Caldilineales</taxon>
        <taxon>Caldilineaceae</taxon>
    </lineage>
</organism>
<keyword evidence="1" id="KW-0812">Transmembrane</keyword>
<keyword evidence="1" id="KW-1133">Transmembrane helix</keyword>
<dbReference type="AlphaFoldDB" id="A0A6B1DQR9"/>
<name>A0A6B1DQR9_9CHLR</name>
<reference evidence="2" key="1">
    <citation type="submission" date="2019-09" db="EMBL/GenBank/DDBJ databases">
        <title>Characterisation of the sponge microbiome using genome-centric metagenomics.</title>
        <authorList>
            <person name="Engelberts J.P."/>
            <person name="Robbins S.J."/>
            <person name="De Goeij J.M."/>
            <person name="Aranda M."/>
            <person name="Bell S.C."/>
            <person name="Webster N.S."/>
        </authorList>
    </citation>
    <scope>NUCLEOTIDE SEQUENCE</scope>
    <source>
        <strain evidence="2">SB0662_bin_9</strain>
    </source>
</reference>
<feature type="transmembrane region" description="Helical" evidence="1">
    <location>
        <begin position="54"/>
        <end position="73"/>
    </location>
</feature>
<accession>A0A6B1DQR9</accession>
<feature type="transmembrane region" description="Helical" evidence="1">
    <location>
        <begin position="128"/>
        <end position="151"/>
    </location>
</feature>
<evidence type="ECO:0000256" key="1">
    <source>
        <dbReference type="SAM" id="Phobius"/>
    </source>
</evidence>
<gene>
    <name evidence="2" type="ORF">F4Y08_02120</name>
</gene>
<sequence>MTSLEHGINPDTYLGQTVRTLWESAPQLLRGALLFNLVGLPAFAFFALGWLVPALVAAVVTVGPGWSALLAYETRLLQQRSAGIVRFWQALCRYWVRSCLLGLLPAVPAAFLLALLPALEGQVAVPASLWFGIAANLFALAVAATLALYAFPNLVQRELGTVACIRDALILSSRHPAHAVGLLAMGVLFGMGIAYVSLGLVLLLPTVYGLFIAGNGLAVVEAEFAQA</sequence>